<organism evidence="2 3">
    <name type="scientific">Pterulicium gracile</name>
    <dbReference type="NCBI Taxonomy" id="1884261"/>
    <lineage>
        <taxon>Eukaryota</taxon>
        <taxon>Fungi</taxon>
        <taxon>Dikarya</taxon>
        <taxon>Basidiomycota</taxon>
        <taxon>Agaricomycotina</taxon>
        <taxon>Agaricomycetes</taxon>
        <taxon>Agaricomycetidae</taxon>
        <taxon>Agaricales</taxon>
        <taxon>Pleurotineae</taxon>
        <taxon>Pterulaceae</taxon>
        <taxon>Pterulicium</taxon>
    </lineage>
</organism>
<dbReference type="Proteomes" id="UP000305067">
    <property type="component" value="Unassembled WGS sequence"/>
</dbReference>
<keyword evidence="3" id="KW-1185">Reference proteome</keyword>
<gene>
    <name evidence="2" type="ORF">BDV98DRAFT_606141</name>
</gene>
<proteinExistence type="predicted"/>
<protein>
    <submittedName>
        <fullName evidence="2">Uncharacterized protein</fullName>
    </submittedName>
</protein>
<name>A0A5C3QDW2_9AGAR</name>
<accession>A0A5C3QDW2</accession>
<evidence type="ECO:0000313" key="2">
    <source>
        <dbReference type="EMBL" id="TFK99269.1"/>
    </source>
</evidence>
<dbReference type="AlphaFoldDB" id="A0A5C3QDW2"/>
<reference evidence="2 3" key="1">
    <citation type="journal article" date="2019" name="Nat. Ecol. Evol.">
        <title>Megaphylogeny resolves global patterns of mushroom evolution.</title>
        <authorList>
            <person name="Varga T."/>
            <person name="Krizsan K."/>
            <person name="Foldi C."/>
            <person name="Dima B."/>
            <person name="Sanchez-Garcia M."/>
            <person name="Sanchez-Ramirez S."/>
            <person name="Szollosi G.J."/>
            <person name="Szarkandi J.G."/>
            <person name="Papp V."/>
            <person name="Albert L."/>
            <person name="Andreopoulos W."/>
            <person name="Angelini C."/>
            <person name="Antonin V."/>
            <person name="Barry K.W."/>
            <person name="Bougher N.L."/>
            <person name="Buchanan P."/>
            <person name="Buyck B."/>
            <person name="Bense V."/>
            <person name="Catcheside P."/>
            <person name="Chovatia M."/>
            <person name="Cooper J."/>
            <person name="Damon W."/>
            <person name="Desjardin D."/>
            <person name="Finy P."/>
            <person name="Geml J."/>
            <person name="Haridas S."/>
            <person name="Hughes K."/>
            <person name="Justo A."/>
            <person name="Karasinski D."/>
            <person name="Kautmanova I."/>
            <person name="Kiss B."/>
            <person name="Kocsube S."/>
            <person name="Kotiranta H."/>
            <person name="LaButti K.M."/>
            <person name="Lechner B.E."/>
            <person name="Liimatainen K."/>
            <person name="Lipzen A."/>
            <person name="Lukacs Z."/>
            <person name="Mihaltcheva S."/>
            <person name="Morgado L.N."/>
            <person name="Niskanen T."/>
            <person name="Noordeloos M.E."/>
            <person name="Ohm R.A."/>
            <person name="Ortiz-Santana B."/>
            <person name="Ovrebo C."/>
            <person name="Racz N."/>
            <person name="Riley R."/>
            <person name="Savchenko A."/>
            <person name="Shiryaev A."/>
            <person name="Soop K."/>
            <person name="Spirin V."/>
            <person name="Szebenyi C."/>
            <person name="Tomsovsky M."/>
            <person name="Tulloss R.E."/>
            <person name="Uehling J."/>
            <person name="Grigoriev I.V."/>
            <person name="Vagvolgyi C."/>
            <person name="Papp T."/>
            <person name="Martin F.M."/>
            <person name="Miettinen O."/>
            <person name="Hibbett D.S."/>
            <person name="Nagy L.G."/>
        </authorList>
    </citation>
    <scope>NUCLEOTIDE SEQUENCE [LARGE SCALE GENOMIC DNA]</scope>
    <source>
        <strain evidence="2 3">CBS 309.79</strain>
    </source>
</reference>
<evidence type="ECO:0000256" key="1">
    <source>
        <dbReference type="SAM" id="MobiDB-lite"/>
    </source>
</evidence>
<sequence length="99" mass="10956">MSSLADFQAALAPLHQVSPKLDNISERLESMEAHVARNREEQPAFAGISGRAEDYARLNASIQQLISTLTPNAAEAFNRQLQESSGGSGCRIRRRFRRS</sequence>
<evidence type="ECO:0000313" key="3">
    <source>
        <dbReference type="Proteomes" id="UP000305067"/>
    </source>
</evidence>
<dbReference type="EMBL" id="ML178834">
    <property type="protein sequence ID" value="TFK99269.1"/>
    <property type="molecule type" value="Genomic_DNA"/>
</dbReference>
<feature type="region of interest" description="Disordered" evidence="1">
    <location>
        <begin position="80"/>
        <end position="99"/>
    </location>
</feature>